<dbReference type="SUPFAM" id="SSF51556">
    <property type="entry name" value="Metallo-dependent hydrolases"/>
    <property type="match status" value="1"/>
</dbReference>
<dbReference type="AlphaFoldDB" id="A0AAN7H0T2"/>
<dbReference type="Gene3D" id="3.20.20.140">
    <property type="entry name" value="Metal-dependent hydrolases"/>
    <property type="match status" value="1"/>
</dbReference>
<dbReference type="EMBL" id="MU865294">
    <property type="protein sequence ID" value="KAK4231106.1"/>
    <property type="molecule type" value="Genomic_DNA"/>
</dbReference>
<proteinExistence type="predicted"/>
<dbReference type="Gene3D" id="3.10.310.70">
    <property type="match status" value="1"/>
</dbReference>
<dbReference type="SUPFAM" id="SSF51338">
    <property type="entry name" value="Composite domain of metallo-dependent hydrolases"/>
    <property type="match status" value="1"/>
</dbReference>
<feature type="domain" description="Amidohydrolase 3" evidence="1">
    <location>
        <begin position="67"/>
        <end position="547"/>
    </location>
</feature>
<evidence type="ECO:0000313" key="2">
    <source>
        <dbReference type="EMBL" id="KAK4231106.1"/>
    </source>
</evidence>
<dbReference type="Gene3D" id="2.30.40.10">
    <property type="entry name" value="Urease, subunit C, domain 1"/>
    <property type="match status" value="1"/>
</dbReference>
<evidence type="ECO:0000313" key="3">
    <source>
        <dbReference type="Proteomes" id="UP001301958"/>
    </source>
</evidence>
<gene>
    <name evidence="2" type="ORF">QBC38DRAFT_258695</name>
</gene>
<dbReference type="InterPro" id="IPR033932">
    <property type="entry name" value="YtcJ-like"/>
</dbReference>
<dbReference type="GO" id="GO:0016810">
    <property type="term" value="F:hydrolase activity, acting on carbon-nitrogen (but not peptide) bonds"/>
    <property type="evidence" value="ECO:0007669"/>
    <property type="project" value="InterPro"/>
</dbReference>
<organism evidence="2 3">
    <name type="scientific">Podospora fimiseda</name>
    <dbReference type="NCBI Taxonomy" id="252190"/>
    <lineage>
        <taxon>Eukaryota</taxon>
        <taxon>Fungi</taxon>
        <taxon>Dikarya</taxon>
        <taxon>Ascomycota</taxon>
        <taxon>Pezizomycotina</taxon>
        <taxon>Sordariomycetes</taxon>
        <taxon>Sordariomycetidae</taxon>
        <taxon>Sordariales</taxon>
        <taxon>Podosporaceae</taxon>
        <taxon>Podospora</taxon>
    </lineage>
</organism>
<reference evidence="2" key="1">
    <citation type="journal article" date="2023" name="Mol. Phylogenet. Evol.">
        <title>Genome-scale phylogeny and comparative genomics of the fungal order Sordariales.</title>
        <authorList>
            <person name="Hensen N."/>
            <person name="Bonometti L."/>
            <person name="Westerberg I."/>
            <person name="Brannstrom I.O."/>
            <person name="Guillou S."/>
            <person name="Cros-Aarteil S."/>
            <person name="Calhoun S."/>
            <person name="Haridas S."/>
            <person name="Kuo A."/>
            <person name="Mondo S."/>
            <person name="Pangilinan J."/>
            <person name="Riley R."/>
            <person name="LaButti K."/>
            <person name="Andreopoulos B."/>
            <person name="Lipzen A."/>
            <person name="Chen C."/>
            <person name="Yan M."/>
            <person name="Daum C."/>
            <person name="Ng V."/>
            <person name="Clum A."/>
            <person name="Steindorff A."/>
            <person name="Ohm R.A."/>
            <person name="Martin F."/>
            <person name="Silar P."/>
            <person name="Natvig D.O."/>
            <person name="Lalanne C."/>
            <person name="Gautier V."/>
            <person name="Ament-Velasquez S.L."/>
            <person name="Kruys A."/>
            <person name="Hutchinson M.I."/>
            <person name="Powell A.J."/>
            <person name="Barry K."/>
            <person name="Miller A.N."/>
            <person name="Grigoriev I.V."/>
            <person name="Debuchy R."/>
            <person name="Gladieux P."/>
            <person name="Hiltunen Thoren M."/>
            <person name="Johannesson H."/>
        </authorList>
    </citation>
    <scope>NUCLEOTIDE SEQUENCE</scope>
    <source>
        <strain evidence="2">CBS 990.96</strain>
    </source>
</reference>
<name>A0AAN7H0T2_9PEZI</name>
<keyword evidence="3" id="KW-1185">Reference proteome</keyword>
<sequence>MSAPATLFTNGRIFQSGVKPGTNAGLDRPPTFAECMLVSGTEIQHVGSASDEAIITALAAGPDAVTVHDLQGKTLLPGFVDGHMHLMLLGQALNKLDLSKCKTLHDIQTLIREYAAANPDVPRILCRSYMHSMVPSGAKASDIDDLDPLDRPILIDSKDLHTTWANTAGIKDLGADSWPDVPGGIIERDSNGKLTGIFSEAANITYVWPYLASVATMEERTAAIKSAVLAYHEAGYTGLIDMAMDEGSWEALQALLAADGSIPMRIAAYWLVKPLKTEKETVAQVERAIELAAKYNAATAPDCRIVGIKVICDGIIDACTAGLTEPYSHNEHLEVPLWTYEQLEPVVRRADEAGLQIALHAIGDATITMVVDTLSKYANPERRPRVEHLELSNERDALRLGQNRITASIQPVHADPAILGAWPKLIGEHRCKRAFAYREFADHGAPLALGSDAPTAPHSPFGNAYVATTRRSYRELDTETTVNPHFALGVCESFAAGTEGAAYSVFDDHRIGVLQKGYKADFVIVDMEWKKEKLKDTKMKETWYNGAKVWSA</sequence>
<dbReference type="Proteomes" id="UP001301958">
    <property type="component" value="Unassembled WGS sequence"/>
</dbReference>
<evidence type="ECO:0000259" key="1">
    <source>
        <dbReference type="Pfam" id="PF07969"/>
    </source>
</evidence>
<dbReference type="InterPro" id="IPR032466">
    <property type="entry name" value="Metal_Hydrolase"/>
</dbReference>
<dbReference type="CDD" id="cd01300">
    <property type="entry name" value="YtcJ_like"/>
    <property type="match status" value="1"/>
</dbReference>
<dbReference type="PANTHER" id="PTHR22642:SF20">
    <property type="entry name" value="AMIDOHYDROLASE 3 DOMAIN-CONTAINING PROTEIN"/>
    <property type="match status" value="1"/>
</dbReference>
<dbReference type="InterPro" id="IPR011059">
    <property type="entry name" value="Metal-dep_hydrolase_composite"/>
</dbReference>
<protein>
    <submittedName>
        <fullName evidence="2">Amidohydrolase 3</fullName>
    </submittedName>
</protein>
<comment type="caution">
    <text evidence="2">The sequence shown here is derived from an EMBL/GenBank/DDBJ whole genome shotgun (WGS) entry which is preliminary data.</text>
</comment>
<reference evidence="2" key="2">
    <citation type="submission" date="2023-05" db="EMBL/GenBank/DDBJ databases">
        <authorList>
            <consortium name="Lawrence Berkeley National Laboratory"/>
            <person name="Steindorff A."/>
            <person name="Hensen N."/>
            <person name="Bonometti L."/>
            <person name="Westerberg I."/>
            <person name="Brannstrom I.O."/>
            <person name="Guillou S."/>
            <person name="Cros-Aarteil S."/>
            <person name="Calhoun S."/>
            <person name="Haridas S."/>
            <person name="Kuo A."/>
            <person name="Mondo S."/>
            <person name="Pangilinan J."/>
            <person name="Riley R."/>
            <person name="Labutti K."/>
            <person name="Andreopoulos B."/>
            <person name="Lipzen A."/>
            <person name="Chen C."/>
            <person name="Yanf M."/>
            <person name="Daum C."/>
            <person name="Ng V."/>
            <person name="Clum A."/>
            <person name="Ohm R."/>
            <person name="Martin F."/>
            <person name="Silar P."/>
            <person name="Natvig D."/>
            <person name="Lalanne C."/>
            <person name="Gautier V."/>
            <person name="Ament-Velasquez S.L."/>
            <person name="Kruys A."/>
            <person name="Hutchinson M.I."/>
            <person name="Powell A.J."/>
            <person name="Barry K."/>
            <person name="Miller A.N."/>
            <person name="Grigoriev I.V."/>
            <person name="Debuchy R."/>
            <person name="Gladieux P."/>
            <person name="Thoren M.H."/>
            <person name="Johannesson H."/>
        </authorList>
    </citation>
    <scope>NUCLEOTIDE SEQUENCE</scope>
    <source>
        <strain evidence="2">CBS 990.96</strain>
    </source>
</reference>
<accession>A0AAN7H0T2</accession>
<dbReference type="PANTHER" id="PTHR22642">
    <property type="entry name" value="IMIDAZOLONEPROPIONASE"/>
    <property type="match status" value="1"/>
</dbReference>
<dbReference type="InterPro" id="IPR013108">
    <property type="entry name" value="Amidohydro_3"/>
</dbReference>
<dbReference type="Pfam" id="PF07969">
    <property type="entry name" value="Amidohydro_3"/>
    <property type="match status" value="1"/>
</dbReference>